<feature type="signal peptide" evidence="22">
    <location>
        <begin position="1"/>
        <end position="20"/>
    </location>
</feature>
<comment type="function">
    <text evidence="15">Within the IL18 receptor complex, responsible for the binding of the pro-inflammatory cytokine IL18, but not IL1A nor IL1B. Involved in IL18-mediated IFNG synthesis from T-helper 1 (Th1) cells. Contributes to IL18-induced cytokine production, either independently of SLC12A3, or as a complex with SLC12A3.</text>
</comment>
<dbReference type="GO" id="GO:0016020">
    <property type="term" value="C:membrane"/>
    <property type="evidence" value="ECO:0007669"/>
    <property type="project" value="UniProtKB-SubCell"/>
</dbReference>
<comment type="similarity">
    <text evidence="2">Belongs to the interleukin-1 receptor family.</text>
</comment>
<evidence type="ECO:0000256" key="1">
    <source>
        <dbReference type="ARBA" id="ARBA00004479"/>
    </source>
</evidence>
<evidence type="ECO:0000256" key="9">
    <source>
        <dbReference type="ARBA" id="ARBA00023136"/>
    </source>
</evidence>
<dbReference type="PANTHER" id="PTHR11890:SF6">
    <property type="entry name" value="INTERLEUKIN-18 RECEPTOR 1"/>
    <property type="match status" value="1"/>
</dbReference>
<evidence type="ECO:0000256" key="7">
    <source>
        <dbReference type="ARBA" id="ARBA00022989"/>
    </source>
</evidence>
<dbReference type="InterPro" id="IPR003599">
    <property type="entry name" value="Ig_sub"/>
</dbReference>
<keyword evidence="11 25" id="KW-0675">Receptor</keyword>
<dbReference type="PRINTS" id="PR01536">
    <property type="entry name" value="INTRLKN1R12F"/>
</dbReference>
<dbReference type="GO" id="GO:0042008">
    <property type="term" value="F:interleukin-18 receptor activity"/>
    <property type="evidence" value="ECO:0007669"/>
    <property type="project" value="TreeGrafter"/>
</dbReference>
<keyword evidence="9 21" id="KW-0472">Membrane</keyword>
<proteinExistence type="inferred from homology"/>
<feature type="domain" description="TIR" evidence="23">
    <location>
        <begin position="373"/>
        <end position="520"/>
    </location>
</feature>
<dbReference type="CTD" id="8809"/>
<keyword evidence="10" id="KW-1015">Disulfide bond</keyword>
<dbReference type="InterPro" id="IPR036179">
    <property type="entry name" value="Ig-like_dom_sf"/>
</dbReference>
<dbReference type="SUPFAM" id="SSF52200">
    <property type="entry name" value="Toll/Interleukin receptor TIR domain"/>
    <property type="match status" value="1"/>
</dbReference>
<evidence type="ECO:0000256" key="4">
    <source>
        <dbReference type="ARBA" id="ARBA00022729"/>
    </source>
</evidence>
<evidence type="ECO:0000256" key="2">
    <source>
        <dbReference type="ARBA" id="ARBA00009752"/>
    </source>
</evidence>
<dbReference type="InterPro" id="IPR004074">
    <property type="entry name" value="IL-1_rcpt_I/II-typ"/>
</dbReference>
<evidence type="ECO:0000313" key="24">
    <source>
        <dbReference type="Proteomes" id="UP000694850"/>
    </source>
</evidence>
<dbReference type="GO" id="GO:0042007">
    <property type="term" value="F:interleukin-18 binding"/>
    <property type="evidence" value="ECO:0007669"/>
    <property type="project" value="TreeGrafter"/>
</dbReference>
<keyword evidence="4 22" id="KW-0732">Signal</keyword>
<protein>
    <recommendedName>
        <fullName evidence="17">Interleukin-18 receptor 1</fullName>
    </recommendedName>
    <alternativeName>
        <fullName evidence="18">CD218 antigen-like family member A</fullName>
    </alternativeName>
    <alternativeName>
        <fullName evidence="19">IL1 receptor-related protein</fullName>
    </alternativeName>
    <alternativeName>
        <fullName evidence="20">Interleukin-18 receptor alpha</fullName>
    </alternativeName>
</protein>
<accession>A0A8B7BC49</accession>
<evidence type="ECO:0000256" key="15">
    <source>
        <dbReference type="ARBA" id="ARBA00058411"/>
    </source>
</evidence>
<keyword evidence="6" id="KW-0378">Hydrolase</keyword>
<feature type="chain" id="PRO_5034069189" description="Interleukin-18 receptor 1" evidence="22">
    <location>
        <begin position="21"/>
        <end position="541"/>
    </location>
</feature>
<dbReference type="AlphaFoldDB" id="A0A8B7BC49"/>
<evidence type="ECO:0000256" key="18">
    <source>
        <dbReference type="ARBA" id="ARBA00075051"/>
    </source>
</evidence>
<dbReference type="Gene3D" id="2.60.40.10">
    <property type="entry name" value="Immunoglobulins"/>
    <property type="match status" value="3"/>
</dbReference>
<evidence type="ECO:0000256" key="21">
    <source>
        <dbReference type="SAM" id="Phobius"/>
    </source>
</evidence>
<comment type="subcellular location">
    <subcellularLocation>
        <location evidence="1">Membrane</location>
        <topology evidence="1">Single-pass type I membrane protein</topology>
    </subcellularLocation>
</comment>
<keyword evidence="13" id="KW-0395">Inflammatory response</keyword>
<keyword evidence="8" id="KW-0520">NAD</keyword>
<gene>
    <name evidence="25" type="primary">IL18R1</name>
</gene>
<dbReference type="InterPro" id="IPR013783">
    <property type="entry name" value="Ig-like_fold"/>
</dbReference>
<evidence type="ECO:0000256" key="16">
    <source>
        <dbReference type="ARBA" id="ARBA00063819"/>
    </source>
</evidence>
<reference evidence="25" key="1">
    <citation type="submission" date="2025-08" db="UniProtKB">
        <authorList>
            <consortium name="RefSeq"/>
        </authorList>
    </citation>
    <scope>IDENTIFICATION</scope>
</reference>
<evidence type="ECO:0000256" key="17">
    <source>
        <dbReference type="ARBA" id="ARBA00067620"/>
    </source>
</evidence>
<dbReference type="Gene3D" id="3.40.50.10140">
    <property type="entry name" value="Toll/interleukin-1 receptor homology (TIR) domain"/>
    <property type="match status" value="1"/>
</dbReference>
<dbReference type="InterPro" id="IPR035897">
    <property type="entry name" value="Toll_tir_struct_dom_sf"/>
</dbReference>
<dbReference type="GeneID" id="103213802"/>
<evidence type="ECO:0000256" key="3">
    <source>
        <dbReference type="ARBA" id="ARBA00022692"/>
    </source>
</evidence>
<dbReference type="SUPFAM" id="SSF48726">
    <property type="entry name" value="Immunoglobulin"/>
    <property type="match status" value="3"/>
</dbReference>
<dbReference type="FunFam" id="2.60.40.10:FF:001410">
    <property type="entry name" value="Interleukin 18 receptor 1"/>
    <property type="match status" value="1"/>
</dbReference>
<keyword evidence="12" id="KW-0325">Glycoprotein</keyword>
<comment type="subunit">
    <text evidence="16">Forms a ternary complex with IL18 and IL18RAP. Within this complex, IL18R1 is involved in ligand-binding and IL18RAP in signaling leading to NF-kappa-B and JNK activation. Interacts with SLC12A3 in peritoneal macrophages; this interaction is increased by IL18 treatment.</text>
</comment>
<dbReference type="RefSeq" id="XP_007957735.1">
    <property type="nucleotide sequence ID" value="XM_007959544.1"/>
</dbReference>
<dbReference type="FunFam" id="2.60.40.10:FF:001543">
    <property type="entry name" value="Interleukin 18 receptor 1"/>
    <property type="match status" value="1"/>
</dbReference>
<evidence type="ECO:0000256" key="5">
    <source>
        <dbReference type="ARBA" id="ARBA00022737"/>
    </source>
</evidence>
<dbReference type="PROSITE" id="PS50104">
    <property type="entry name" value="TIR"/>
    <property type="match status" value="1"/>
</dbReference>
<dbReference type="GO" id="GO:0016787">
    <property type="term" value="F:hydrolase activity"/>
    <property type="evidence" value="ECO:0007669"/>
    <property type="project" value="UniProtKB-KW"/>
</dbReference>
<organism evidence="24 25">
    <name type="scientific">Orycteropus afer afer</name>
    <dbReference type="NCBI Taxonomy" id="1230840"/>
    <lineage>
        <taxon>Eukaryota</taxon>
        <taxon>Metazoa</taxon>
        <taxon>Chordata</taxon>
        <taxon>Craniata</taxon>
        <taxon>Vertebrata</taxon>
        <taxon>Euteleostomi</taxon>
        <taxon>Mammalia</taxon>
        <taxon>Eutheria</taxon>
        <taxon>Afrotheria</taxon>
        <taxon>Tubulidentata</taxon>
        <taxon>Orycteropodidae</taxon>
        <taxon>Orycteropus</taxon>
    </lineage>
</organism>
<keyword evidence="7 21" id="KW-1133">Transmembrane helix</keyword>
<evidence type="ECO:0000256" key="13">
    <source>
        <dbReference type="ARBA" id="ARBA00023198"/>
    </source>
</evidence>
<dbReference type="PANTHER" id="PTHR11890">
    <property type="entry name" value="INTERLEUKIN-1 RECEPTOR FAMILY MEMBER"/>
    <property type="match status" value="1"/>
</dbReference>
<evidence type="ECO:0000256" key="6">
    <source>
        <dbReference type="ARBA" id="ARBA00022801"/>
    </source>
</evidence>
<evidence type="ECO:0000256" key="12">
    <source>
        <dbReference type="ARBA" id="ARBA00023180"/>
    </source>
</evidence>
<evidence type="ECO:0000256" key="19">
    <source>
        <dbReference type="ARBA" id="ARBA00076463"/>
    </source>
</evidence>
<dbReference type="SMART" id="SM00409">
    <property type="entry name" value="IG"/>
    <property type="match status" value="3"/>
</dbReference>
<dbReference type="FunFam" id="2.60.40.10:FF:001441">
    <property type="entry name" value="Interleukin-18 receptor 1"/>
    <property type="match status" value="1"/>
</dbReference>
<evidence type="ECO:0000313" key="25">
    <source>
        <dbReference type="RefSeq" id="XP_007957735.1"/>
    </source>
</evidence>
<evidence type="ECO:0000256" key="11">
    <source>
        <dbReference type="ARBA" id="ARBA00023170"/>
    </source>
</evidence>
<feature type="transmembrane region" description="Helical" evidence="21">
    <location>
        <begin position="331"/>
        <end position="351"/>
    </location>
</feature>
<dbReference type="Pfam" id="PF01582">
    <property type="entry name" value="TIR"/>
    <property type="match status" value="1"/>
</dbReference>
<dbReference type="InterPro" id="IPR015621">
    <property type="entry name" value="IL-1_rcpt_fam"/>
</dbReference>
<dbReference type="Proteomes" id="UP000694850">
    <property type="component" value="Unplaced"/>
</dbReference>
<dbReference type="PRINTS" id="PR01537">
    <property type="entry name" value="INTRLKN1R1F"/>
</dbReference>
<keyword evidence="5" id="KW-0677">Repeat</keyword>
<dbReference type="GO" id="GO:0004908">
    <property type="term" value="F:interleukin-1 receptor activity"/>
    <property type="evidence" value="ECO:0007669"/>
    <property type="project" value="InterPro"/>
</dbReference>
<evidence type="ECO:0000256" key="20">
    <source>
        <dbReference type="ARBA" id="ARBA00083615"/>
    </source>
</evidence>
<evidence type="ECO:0000256" key="10">
    <source>
        <dbReference type="ARBA" id="ARBA00023157"/>
    </source>
</evidence>
<dbReference type="GO" id="GO:0006955">
    <property type="term" value="P:immune response"/>
    <property type="evidence" value="ECO:0007669"/>
    <property type="project" value="UniProtKB-ARBA"/>
</dbReference>
<name>A0A8B7BC49_ORYAF</name>
<dbReference type="InterPro" id="IPR000157">
    <property type="entry name" value="TIR_dom"/>
</dbReference>
<keyword evidence="24" id="KW-1185">Reference proteome</keyword>
<dbReference type="GO" id="GO:0032729">
    <property type="term" value="P:positive regulation of type II interferon production"/>
    <property type="evidence" value="ECO:0007669"/>
    <property type="project" value="UniProtKB-ARBA"/>
</dbReference>
<dbReference type="FunFam" id="3.40.50.10140:FF:000002">
    <property type="entry name" value="Interleukin 1 receptor accessory protein"/>
    <property type="match status" value="1"/>
</dbReference>
<dbReference type="GO" id="GO:0006954">
    <property type="term" value="P:inflammatory response"/>
    <property type="evidence" value="ECO:0007669"/>
    <property type="project" value="UniProtKB-KW"/>
</dbReference>
<keyword evidence="14" id="KW-0393">Immunoglobulin domain</keyword>
<evidence type="ECO:0000256" key="14">
    <source>
        <dbReference type="ARBA" id="ARBA00023319"/>
    </source>
</evidence>
<sequence length="541" mass="62923">MHSKALSLALLIHLLFHTSATCRSYPQVTAVAGEPFYLKYCVSSSEHHHENATTRWYKSNGALEKIELNPNNSPRTAFHDYALEFWPVELDDSGSYFLEMQNDTWEWNLNVIRRNEHSCFTEKRINRKTVEVKKALQLMCENSYYKKWVNRTSFYKNCEQIIENNENPFISMKNAEFEDQGYYTCMLSLDYNGKLFNVTNTFNVTIAGDHNNIIPVLYGPKINHVEVELGKDVELNCSALLNKDDVVYWSFWKENETDHNVHEEKEPKIFSTPEGKQHASILLHIRNINENNLNFQYNCTVAGGGGTDTRVFILLRKDVVDIPGHIFTKGMIVAIFILVLIVSIVIVCTVYRVDLTLFYRNLLGRDETLADGKTYDAFVSYLKECRPENYEEYTFAVEILPRVLEKHFGYKLCIFERDVMPGGAVVDEIHSLIEKSRRLIIVLSERYMSNEVRYELESGLHEALVERKIKIILIEFTPISDLMFLPESLELLKSHQVLKWKADKSLSYNSKFWKNLRYLMPAKTIKPSRDESEVLPILSRI</sequence>
<evidence type="ECO:0000256" key="22">
    <source>
        <dbReference type="SAM" id="SignalP"/>
    </source>
</evidence>
<dbReference type="OrthoDB" id="9940746at2759"/>
<evidence type="ECO:0000256" key="8">
    <source>
        <dbReference type="ARBA" id="ARBA00023027"/>
    </source>
</evidence>
<keyword evidence="3 21" id="KW-0812">Transmembrane</keyword>
<dbReference type="SMART" id="SM00255">
    <property type="entry name" value="TIR"/>
    <property type="match status" value="1"/>
</dbReference>
<evidence type="ECO:0000259" key="23">
    <source>
        <dbReference type="PROSITE" id="PS50104"/>
    </source>
</evidence>